<gene>
    <name evidence="2" type="ORF">EXIGLDRAFT_784174</name>
</gene>
<feature type="region of interest" description="Disordered" evidence="1">
    <location>
        <begin position="20"/>
        <end position="64"/>
    </location>
</feature>
<dbReference type="EMBL" id="KV427051">
    <property type="protein sequence ID" value="KZV78198.1"/>
    <property type="molecule type" value="Genomic_DNA"/>
</dbReference>
<evidence type="ECO:0000313" key="3">
    <source>
        <dbReference type="Proteomes" id="UP000077266"/>
    </source>
</evidence>
<proteinExistence type="predicted"/>
<reference evidence="2 3" key="1">
    <citation type="journal article" date="2016" name="Mol. Biol. Evol.">
        <title>Comparative Genomics of Early-Diverging Mushroom-Forming Fungi Provides Insights into the Origins of Lignocellulose Decay Capabilities.</title>
        <authorList>
            <person name="Nagy L.G."/>
            <person name="Riley R."/>
            <person name="Tritt A."/>
            <person name="Adam C."/>
            <person name="Daum C."/>
            <person name="Floudas D."/>
            <person name="Sun H."/>
            <person name="Yadav J.S."/>
            <person name="Pangilinan J."/>
            <person name="Larsson K.H."/>
            <person name="Matsuura K."/>
            <person name="Barry K."/>
            <person name="Labutti K."/>
            <person name="Kuo R."/>
            <person name="Ohm R.A."/>
            <person name="Bhattacharya S.S."/>
            <person name="Shirouzu T."/>
            <person name="Yoshinaga Y."/>
            <person name="Martin F.M."/>
            <person name="Grigoriev I.V."/>
            <person name="Hibbett D.S."/>
        </authorList>
    </citation>
    <scope>NUCLEOTIDE SEQUENCE [LARGE SCALE GENOMIC DNA]</scope>
    <source>
        <strain evidence="2 3">HHB12029</strain>
    </source>
</reference>
<dbReference type="Proteomes" id="UP000077266">
    <property type="component" value="Unassembled WGS sequence"/>
</dbReference>
<sequence length="219" mass="24702">MLDRIRHPCTEDTRFAGSAVTSTRALERSRSTCNPRLRPGDSSLRPRELWGRPPVTIGDLQSPRPRPALSAISTPVSSAHLSRSSTYKLTFPAADSLDHSTDRRGRLCIAHDGHKNLYPPDEREITKPKPRVLRPYHANPEPNIFNNTFRRSGGLTFRGSTIGMVVFSRGRVRRRRARSDRPPDSSRQLKDTRFACSARVSFRPYDVDALEVPRQMCGA</sequence>
<dbReference type="InParanoid" id="A0A166MMK5"/>
<keyword evidence="3" id="KW-1185">Reference proteome</keyword>
<evidence type="ECO:0000256" key="1">
    <source>
        <dbReference type="SAM" id="MobiDB-lite"/>
    </source>
</evidence>
<name>A0A166MMK5_EXIGL</name>
<accession>A0A166MMK5</accession>
<protein>
    <submittedName>
        <fullName evidence="2">Uncharacterized protein</fullName>
    </submittedName>
</protein>
<organism evidence="2 3">
    <name type="scientific">Exidia glandulosa HHB12029</name>
    <dbReference type="NCBI Taxonomy" id="1314781"/>
    <lineage>
        <taxon>Eukaryota</taxon>
        <taxon>Fungi</taxon>
        <taxon>Dikarya</taxon>
        <taxon>Basidiomycota</taxon>
        <taxon>Agaricomycotina</taxon>
        <taxon>Agaricomycetes</taxon>
        <taxon>Auriculariales</taxon>
        <taxon>Exidiaceae</taxon>
        <taxon>Exidia</taxon>
    </lineage>
</organism>
<dbReference type="AlphaFoldDB" id="A0A166MMK5"/>
<evidence type="ECO:0000313" key="2">
    <source>
        <dbReference type="EMBL" id="KZV78198.1"/>
    </source>
</evidence>